<evidence type="ECO:0000256" key="1">
    <source>
        <dbReference type="SAM" id="MobiDB-lite"/>
    </source>
</evidence>
<keyword evidence="3" id="KW-1185">Reference proteome</keyword>
<sequence>MKPWLDLDLLARLLGLPEGTGLRRMFVTALDPGAKLAEPVLSVARAAGTDIGEIGAAWLALTTRRKDFYARVLAELTERCPGLTVLKGPAIDAFYPDDVIRGRVDLDVCAPDVPSLWDLAGHVRRRAADLGPGLEPKEANVSVLTRGAERAVFAGLSWTSPHTALDSVYRVELSTLPFLGDRAAVPPRPGLPASGWTLQLLLVAEEQFQRAVGARDVLDVLMILDAAGAPPDDAWIAATTAARLAPEVAALLAAAADAVDGRAGAGHLRAAALAMAARLAPHADRERRRREGVRDPGEHGTLEYGVPLDDRPADGERLDRHDFGSILRGPLGSHLLVSDLEVPHETYERALAAV</sequence>
<dbReference type="RefSeq" id="WP_161104474.1">
    <property type="nucleotide sequence ID" value="NZ_JBHLYI010000007.1"/>
</dbReference>
<dbReference type="EMBL" id="WUTW01000004">
    <property type="protein sequence ID" value="MXQ66263.1"/>
    <property type="molecule type" value="Genomic_DNA"/>
</dbReference>
<feature type="region of interest" description="Disordered" evidence="1">
    <location>
        <begin position="283"/>
        <end position="317"/>
    </location>
</feature>
<feature type="compositionally biased region" description="Basic and acidic residues" evidence="1">
    <location>
        <begin position="292"/>
        <end position="301"/>
    </location>
</feature>
<protein>
    <recommendedName>
        <fullName evidence="4">Nucleotidyltransferase family protein</fullName>
    </recommendedName>
</protein>
<comment type="caution">
    <text evidence="2">The sequence shown here is derived from an EMBL/GenBank/DDBJ whole genome shotgun (WGS) entry which is preliminary data.</text>
</comment>
<accession>A0A6I4WAW5</accession>
<organism evidence="2 3">
    <name type="scientific">Actinomadura rayongensis</name>
    <dbReference type="NCBI Taxonomy" id="1429076"/>
    <lineage>
        <taxon>Bacteria</taxon>
        <taxon>Bacillati</taxon>
        <taxon>Actinomycetota</taxon>
        <taxon>Actinomycetes</taxon>
        <taxon>Streptosporangiales</taxon>
        <taxon>Thermomonosporaceae</taxon>
        <taxon>Actinomadura</taxon>
    </lineage>
</organism>
<dbReference type="Proteomes" id="UP000431901">
    <property type="component" value="Unassembled WGS sequence"/>
</dbReference>
<name>A0A6I4WAW5_9ACTN</name>
<evidence type="ECO:0000313" key="2">
    <source>
        <dbReference type="EMBL" id="MXQ66263.1"/>
    </source>
</evidence>
<feature type="compositionally biased region" description="Basic and acidic residues" evidence="1">
    <location>
        <begin position="308"/>
        <end position="317"/>
    </location>
</feature>
<evidence type="ECO:0008006" key="4">
    <source>
        <dbReference type="Google" id="ProtNLM"/>
    </source>
</evidence>
<dbReference type="AlphaFoldDB" id="A0A6I4WAW5"/>
<gene>
    <name evidence="2" type="ORF">GQ466_19795</name>
</gene>
<dbReference type="OrthoDB" id="3872627at2"/>
<proteinExistence type="predicted"/>
<evidence type="ECO:0000313" key="3">
    <source>
        <dbReference type="Proteomes" id="UP000431901"/>
    </source>
</evidence>
<reference evidence="2 3" key="1">
    <citation type="submission" date="2019-12" db="EMBL/GenBank/DDBJ databases">
        <title>Nocardia macrotermitis sp. nov. and Nocardia aurantia sp. nov., isolated from the gut of the fungus growing-termite Macrotermes natalensis.</title>
        <authorList>
            <person name="Christine B."/>
            <person name="Rene B."/>
        </authorList>
    </citation>
    <scope>NUCLEOTIDE SEQUENCE [LARGE SCALE GENOMIC DNA]</scope>
    <source>
        <strain evidence="2 3">DSM 102126</strain>
    </source>
</reference>